<protein>
    <submittedName>
        <fullName evidence="3">Uncharacterized protein</fullName>
    </submittedName>
</protein>
<keyword evidence="2" id="KW-0812">Transmembrane</keyword>
<sequence>MASACSVRQSLGRGRPVPPSASRAGAKRRFVCMAHSSDLEEQLRSVRGELLDLSAQQRKSQALLQTQAQQRQMQVVLNQMLAEQSEMKTQLCQAQQGIGLLVLFFLATSNGALISFLIMK</sequence>
<dbReference type="EMBL" id="PGGS01000415">
    <property type="protein sequence ID" value="PNH04185.1"/>
    <property type="molecule type" value="Genomic_DNA"/>
</dbReference>
<evidence type="ECO:0000313" key="4">
    <source>
        <dbReference type="Proteomes" id="UP000236333"/>
    </source>
</evidence>
<evidence type="ECO:0000256" key="2">
    <source>
        <dbReference type="SAM" id="Phobius"/>
    </source>
</evidence>
<keyword evidence="4" id="KW-1185">Reference proteome</keyword>
<reference evidence="3 4" key="1">
    <citation type="journal article" date="2017" name="Mol. Biol. Evol.">
        <title>The 4-celled Tetrabaena socialis nuclear genome reveals the essential components for genetic control of cell number at the origin of multicellularity in the volvocine lineage.</title>
        <authorList>
            <person name="Featherston J."/>
            <person name="Arakaki Y."/>
            <person name="Hanschen E.R."/>
            <person name="Ferris P.J."/>
            <person name="Michod R.E."/>
            <person name="Olson B.J.S.C."/>
            <person name="Nozaki H."/>
            <person name="Durand P.M."/>
        </authorList>
    </citation>
    <scope>NUCLEOTIDE SEQUENCE [LARGE SCALE GENOMIC DNA]</scope>
    <source>
        <strain evidence="3 4">NIES-571</strain>
    </source>
</reference>
<accession>A0A2J7ZV91</accession>
<evidence type="ECO:0000256" key="1">
    <source>
        <dbReference type="SAM" id="MobiDB-lite"/>
    </source>
</evidence>
<organism evidence="3 4">
    <name type="scientific">Tetrabaena socialis</name>
    <dbReference type="NCBI Taxonomy" id="47790"/>
    <lineage>
        <taxon>Eukaryota</taxon>
        <taxon>Viridiplantae</taxon>
        <taxon>Chlorophyta</taxon>
        <taxon>core chlorophytes</taxon>
        <taxon>Chlorophyceae</taxon>
        <taxon>CS clade</taxon>
        <taxon>Chlamydomonadales</taxon>
        <taxon>Tetrabaenaceae</taxon>
        <taxon>Tetrabaena</taxon>
    </lineage>
</organism>
<keyword evidence="2" id="KW-1133">Transmembrane helix</keyword>
<comment type="caution">
    <text evidence="3">The sequence shown here is derived from an EMBL/GenBank/DDBJ whole genome shotgun (WGS) entry which is preliminary data.</text>
</comment>
<dbReference type="AlphaFoldDB" id="A0A2J7ZV91"/>
<evidence type="ECO:0000313" key="3">
    <source>
        <dbReference type="EMBL" id="PNH04185.1"/>
    </source>
</evidence>
<feature type="region of interest" description="Disordered" evidence="1">
    <location>
        <begin position="1"/>
        <end position="26"/>
    </location>
</feature>
<proteinExistence type="predicted"/>
<dbReference type="Proteomes" id="UP000236333">
    <property type="component" value="Unassembled WGS sequence"/>
</dbReference>
<feature type="transmembrane region" description="Helical" evidence="2">
    <location>
        <begin position="97"/>
        <end position="119"/>
    </location>
</feature>
<gene>
    <name evidence="3" type="ORF">TSOC_009683</name>
</gene>
<keyword evidence="2" id="KW-0472">Membrane</keyword>
<name>A0A2J7ZV91_9CHLO</name>